<name>A0A941BDF5_9BURK</name>
<dbReference type="Proteomes" id="UP000676246">
    <property type="component" value="Unassembled WGS sequence"/>
</dbReference>
<feature type="domain" description="Glutamine amidotransferase type-2" evidence="1">
    <location>
        <begin position="2"/>
        <end position="218"/>
    </location>
</feature>
<evidence type="ECO:0000259" key="1">
    <source>
        <dbReference type="PROSITE" id="PS51278"/>
    </source>
</evidence>
<dbReference type="AlphaFoldDB" id="A0A941BDF5"/>
<evidence type="ECO:0000313" key="2">
    <source>
        <dbReference type="EMBL" id="MBQ0932955.1"/>
    </source>
</evidence>
<dbReference type="PROSITE" id="PS51278">
    <property type="entry name" value="GATASE_TYPE_2"/>
    <property type="match status" value="1"/>
</dbReference>
<dbReference type="InterPro" id="IPR017932">
    <property type="entry name" value="GATase_2_dom"/>
</dbReference>
<gene>
    <name evidence="2" type="ORF">KAK03_21000</name>
</gene>
<accession>A0A941BDF5</accession>
<organism evidence="2 3">
    <name type="scientific">Ideonella alba</name>
    <dbReference type="NCBI Taxonomy" id="2824118"/>
    <lineage>
        <taxon>Bacteria</taxon>
        <taxon>Pseudomonadati</taxon>
        <taxon>Pseudomonadota</taxon>
        <taxon>Betaproteobacteria</taxon>
        <taxon>Burkholderiales</taxon>
        <taxon>Sphaerotilaceae</taxon>
        <taxon>Ideonella</taxon>
    </lineage>
</organism>
<dbReference type="CDD" id="cd00352">
    <property type="entry name" value="Gn_AT_II"/>
    <property type="match status" value="1"/>
</dbReference>
<proteinExistence type="predicted"/>
<protein>
    <submittedName>
        <fullName evidence="2">Class II glutamine amidotransferase</fullName>
    </submittedName>
</protein>
<sequence>MCLIIHKPAGRPVCPAFVENAWRRNPHGWGVITWGADGEPRAQQGMRLDDLLAHLQSLPEDQPALLHLRQATVGSVNLAMTHPFLVRPGLWLMHNGSIRQLRPSQPGHSDTAELARLLGELMAGLTDAQARATVRSEAFARLLAPLVKGSMVLLADRDGVVRLGRAWHRVAHDEWHPSMQGIEVSNARTWRPRCPQAWRQAWADLRWQFRHWKARLAA</sequence>
<keyword evidence="3" id="KW-1185">Reference proteome</keyword>
<dbReference type="Gene3D" id="3.60.20.10">
    <property type="entry name" value="Glutamine Phosphoribosylpyrophosphate, subunit 1, domain 1"/>
    <property type="match status" value="1"/>
</dbReference>
<dbReference type="SUPFAM" id="SSF56235">
    <property type="entry name" value="N-terminal nucleophile aminohydrolases (Ntn hydrolases)"/>
    <property type="match status" value="1"/>
</dbReference>
<dbReference type="RefSeq" id="WP_210856658.1">
    <property type="nucleotide sequence ID" value="NZ_JAGQDD010000022.1"/>
</dbReference>
<keyword evidence="2" id="KW-0315">Glutamine amidotransferase</keyword>
<reference evidence="2 3" key="1">
    <citation type="submission" date="2021-04" db="EMBL/GenBank/DDBJ databases">
        <title>The genome sequence of Ideonella sp. 3Y2.</title>
        <authorList>
            <person name="Liu Y."/>
        </authorList>
    </citation>
    <scope>NUCLEOTIDE SEQUENCE [LARGE SCALE GENOMIC DNA]</scope>
    <source>
        <strain evidence="2 3">3Y2</strain>
    </source>
</reference>
<dbReference type="EMBL" id="JAGQDD010000022">
    <property type="protein sequence ID" value="MBQ0932955.1"/>
    <property type="molecule type" value="Genomic_DNA"/>
</dbReference>
<dbReference type="InterPro" id="IPR029055">
    <property type="entry name" value="Ntn_hydrolases_N"/>
</dbReference>
<comment type="caution">
    <text evidence="2">The sequence shown here is derived from an EMBL/GenBank/DDBJ whole genome shotgun (WGS) entry which is preliminary data.</text>
</comment>
<evidence type="ECO:0000313" key="3">
    <source>
        <dbReference type="Proteomes" id="UP000676246"/>
    </source>
</evidence>